<dbReference type="InterPro" id="IPR036259">
    <property type="entry name" value="MFS_trans_sf"/>
</dbReference>
<feature type="transmembrane region" description="Helical" evidence="7">
    <location>
        <begin position="483"/>
        <end position="502"/>
    </location>
</feature>
<protein>
    <submittedName>
        <fullName evidence="9">Major facilitator superfamily MFS_1</fullName>
    </submittedName>
</protein>
<keyword evidence="5 7" id="KW-0472">Membrane</keyword>
<feature type="transmembrane region" description="Helical" evidence="7">
    <location>
        <begin position="210"/>
        <end position="230"/>
    </location>
</feature>
<feature type="transmembrane region" description="Helical" evidence="7">
    <location>
        <begin position="595"/>
        <end position="615"/>
    </location>
</feature>
<evidence type="ECO:0000256" key="1">
    <source>
        <dbReference type="ARBA" id="ARBA00004651"/>
    </source>
</evidence>
<evidence type="ECO:0000313" key="9">
    <source>
        <dbReference type="EMBL" id="ACL09349.1"/>
    </source>
</evidence>
<keyword evidence="4 7" id="KW-1133">Transmembrane helix</keyword>
<dbReference type="AlphaFoldDB" id="B8DMQ9"/>
<dbReference type="GO" id="GO:0022857">
    <property type="term" value="F:transmembrane transporter activity"/>
    <property type="evidence" value="ECO:0007669"/>
    <property type="project" value="InterPro"/>
</dbReference>
<evidence type="ECO:0000256" key="4">
    <source>
        <dbReference type="ARBA" id="ARBA00022989"/>
    </source>
</evidence>
<feature type="transmembrane region" description="Helical" evidence="7">
    <location>
        <begin position="810"/>
        <end position="829"/>
    </location>
</feature>
<dbReference type="Pfam" id="PF07690">
    <property type="entry name" value="MFS_1"/>
    <property type="match status" value="1"/>
</dbReference>
<feature type="transmembrane region" description="Helical" evidence="7">
    <location>
        <begin position="687"/>
        <end position="706"/>
    </location>
</feature>
<evidence type="ECO:0000256" key="5">
    <source>
        <dbReference type="ARBA" id="ARBA00023136"/>
    </source>
</evidence>
<dbReference type="PANTHER" id="PTHR43124">
    <property type="entry name" value="PURINE EFFLUX PUMP PBUE"/>
    <property type="match status" value="1"/>
</dbReference>
<dbReference type="InterPro" id="IPR020846">
    <property type="entry name" value="MFS_dom"/>
</dbReference>
<evidence type="ECO:0000256" key="2">
    <source>
        <dbReference type="ARBA" id="ARBA00022475"/>
    </source>
</evidence>
<dbReference type="PANTHER" id="PTHR43124:SF3">
    <property type="entry name" value="CHLORAMPHENICOL EFFLUX PUMP RV0191"/>
    <property type="match status" value="1"/>
</dbReference>
<evidence type="ECO:0000259" key="8">
    <source>
        <dbReference type="PROSITE" id="PS50850"/>
    </source>
</evidence>
<feature type="transmembrane region" description="Helical" evidence="7">
    <location>
        <begin position="443"/>
        <end position="463"/>
    </location>
</feature>
<accession>B8DMQ9</accession>
<feature type="transmembrane region" description="Helical" evidence="7">
    <location>
        <begin position="402"/>
        <end position="422"/>
    </location>
</feature>
<feature type="transmembrane region" description="Helical" evidence="7">
    <location>
        <begin position="48"/>
        <end position="71"/>
    </location>
</feature>
<dbReference type="InterPro" id="IPR050189">
    <property type="entry name" value="MFS_Efflux_Transporters"/>
</dbReference>
<dbReference type="InterPro" id="IPR011701">
    <property type="entry name" value="MFS"/>
</dbReference>
<keyword evidence="2" id="KW-1003">Cell membrane</keyword>
<feature type="domain" description="Major facilitator superfamily (MFS) profile" evidence="8">
    <location>
        <begin position="410"/>
        <end position="833"/>
    </location>
</feature>
<feature type="compositionally biased region" description="Low complexity" evidence="6">
    <location>
        <begin position="12"/>
        <end position="29"/>
    </location>
</feature>
<reference evidence="9" key="1">
    <citation type="submission" date="2008-10" db="EMBL/GenBank/DDBJ databases">
        <title>Complete sequence of Desulfovibrio vulgaris str. 'Miyazaki F'.</title>
        <authorList>
            <person name="Lucas S."/>
            <person name="Copeland A."/>
            <person name="Lapidus A."/>
            <person name="Glavina del Rio T."/>
            <person name="Dalin E."/>
            <person name="Tice H."/>
            <person name="Bruce D."/>
            <person name="Goodwin L."/>
            <person name="Pitluck S."/>
            <person name="Sims D."/>
            <person name="Brettin T."/>
            <person name="Detter J.C."/>
            <person name="Han C."/>
            <person name="Larimer F."/>
            <person name="Land M."/>
            <person name="Hauser L."/>
            <person name="Kyrpides N."/>
            <person name="Mikhailova N."/>
            <person name="Hazen T.C."/>
            <person name="Richardson P."/>
        </authorList>
    </citation>
    <scope>NUCLEOTIDE SEQUENCE</scope>
    <source>
        <strain evidence="9">Miyazaki F</strain>
    </source>
</reference>
<dbReference type="PROSITE" id="PS50850">
    <property type="entry name" value="MFS"/>
    <property type="match status" value="1"/>
</dbReference>
<evidence type="ECO:0000256" key="6">
    <source>
        <dbReference type="SAM" id="MobiDB-lite"/>
    </source>
</evidence>
<sequence>MTQDTTPTGPGADAASTTSFSTASGTASTKAPPESTDGAALRGLRTRLLAWGVLALLCAQLFYGVLVGSSLHRQYRGPMLAVQALTCDDLALRLGRMARLGKPLDRIRDLSGMLAPFRTASPAADLLVTDAAGTVLGSWDAARVGTSMTVPRDAAPVPGSNAFEFAAGGDTWLTRPIPGKDGAAVGHVLLRLDAARLDADLAGAAAHLPLFGGIAAGSCLLLAVLCFVLLPGGGSTLTQAAWRRRARMVLLLPLLAGQVCLMVVMGGPLKDIHVRQSGDIATQLAGQLGRDLSSIVAKGVPLERLPGIETHLQSLQRGLPQVVGIGMLGADGTLLSAASAAGPLDAATWSGLGADAPQGISVVPGGALSGGQGDAPAAGAVRVLMSSDAIAGGLREALLDTATVSVVAMLLLVELASLLLVQAERGVMSPRPALADMPGFMRAVIFFCMCAIDLSVSFIPLRLAELDAGLFGLPRDVVMGLPVSFEMLMVGMAIVVGGTLAARHGWRPLLLAGVVLAAAGAAASGVAATPLGYILARGVAGAGYGCINLAAQVHVVSHSSARNRAANLGSMFAGLFAGVVCASATGGLVADRVGYGPVFLVSAVLLCAVLAWLLLCPSRDVPGARVTTDEPQAPTEHRGGVAAFLRDRRMAALLLCNIMPLSFVTVCLFQFFVPVYLNADGASPADIGRVSMLFCLVVVYLGPLCGRLVDASPRKHRALTVAGLLGAASVAALLAGSGIDVAVAAVCLLGMSNAVASSGQGTYALQLPAAAIMGRSRTMSLYNVMERVGQVLGPVSFGVVLAMWGRDAGLVVMAAGMGAASLLFFACTAGRPDAVPGAVPVTAMPGDASPDHAERP</sequence>
<gene>
    <name evidence="9" type="ordered locus">DvMF_2408</name>
</gene>
<feature type="transmembrane region" description="Helical" evidence="7">
    <location>
        <begin position="509"/>
        <end position="528"/>
    </location>
</feature>
<name>B8DMQ9_NITV9</name>
<feature type="transmembrane region" description="Helical" evidence="7">
    <location>
        <begin position="568"/>
        <end position="589"/>
    </location>
</feature>
<evidence type="ECO:0000256" key="7">
    <source>
        <dbReference type="SAM" id="Phobius"/>
    </source>
</evidence>
<organism evidence="9">
    <name type="scientific">Nitratidesulfovibrio vulgaris (strain DSM 19637 / Miyazaki F)</name>
    <name type="common">Desulfovibrio vulgaris</name>
    <dbReference type="NCBI Taxonomy" id="883"/>
    <lineage>
        <taxon>Bacteria</taxon>
        <taxon>Pseudomonadati</taxon>
        <taxon>Thermodesulfobacteriota</taxon>
        <taxon>Desulfovibrionia</taxon>
        <taxon>Desulfovibrionales</taxon>
        <taxon>Desulfovibrionaceae</taxon>
        <taxon>Nitratidesulfovibrio</taxon>
    </lineage>
</organism>
<feature type="transmembrane region" description="Helical" evidence="7">
    <location>
        <begin position="652"/>
        <end position="675"/>
    </location>
</feature>
<feature type="transmembrane region" description="Helical" evidence="7">
    <location>
        <begin position="250"/>
        <end position="269"/>
    </location>
</feature>
<dbReference type="OrthoDB" id="1679175at2"/>
<keyword evidence="3 7" id="KW-0812">Transmembrane</keyword>
<dbReference type="STRING" id="883.DvMF_2408"/>
<dbReference type="GO" id="GO:0005886">
    <property type="term" value="C:plasma membrane"/>
    <property type="evidence" value="ECO:0007669"/>
    <property type="project" value="UniProtKB-SubCell"/>
</dbReference>
<comment type="subcellular location">
    <subcellularLocation>
        <location evidence="1">Cell membrane</location>
        <topology evidence="1">Multi-pass membrane protein</topology>
    </subcellularLocation>
</comment>
<dbReference type="HOGENOM" id="CLU_017087_0_0_7"/>
<dbReference type="Gene3D" id="1.20.1250.20">
    <property type="entry name" value="MFS general substrate transporter like domains"/>
    <property type="match status" value="1"/>
</dbReference>
<feature type="transmembrane region" description="Helical" evidence="7">
    <location>
        <begin position="534"/>
        <end position="556"/>
    </location>
</feature>
<proteinExistence type="predicted"/>
<evidence type="ECO:0000256" key="3">
    <source>
        <dbReference type="ARBA" id="ARBA00022692"/>
    </source>
</evidence>
<feature type="transmembrane region" description="Helical" evidence="7">
    <location>
        <begin position="718"/>
        <end position="735"/>
    </location>
</feature>
<dbReference type="EMBL" id="CP001197">
    <property type="protein sequence ID" value="ACL09349.1"/>
    <property type="molecule type" value="Genomic_DNA"/>
</dbReference>
<dbReference type="eggNOG" id="COG2814">
    <property type="taxonomic scope" value="Bacteria"/>
</dbReference>
<dbReference type="KEGG" id="dvm:DvMF_2408"/>
<feature type="region of interest" description="Disordered" evidence="6">
    <location>
        <begin position="1"/>
        <end position="38"/>
    </location>
</feature>
<dbReference type="SUPFAM" id="SSF103473">
    <property type="entry name" value="MFS general substrate transporter"/>
    <property type="match status" value="1"/>
</dbReference>